<dbReference type="EMBL" id="QUSZ01005679">
    <property type="protein sequence ID" value="RHY08663.1"/>
    <property type="molecule type" value="Genomic_DNA"/>
</dbReference>
<gene>
    <name evidence="1" type="ORF">DYB36_008342</name>
</gene>
<sequence length="340" mass="37574">MSSNALNVEGAVHELCLCPAHCNLPPVKTKALACSSYRRWLAPSYIRCTRWVAGRPLPTLSKTSWPLVTLCGPTALLGVALVATGREPSLCSTPAHVSGRWVLSLIRFYCFEAEVSMMSGQQINSVLNWGPPINPRYFVYLRPKGVFLFVTTQRVKPYSTLPATMNFLDIYKHFQPSHIHAEFMLDQLPSWIAMYFVVAFSSSLDVAAIEMALHKPLDHYAELQTVGWSNVISGLTGGFTGSHLVRAQAVYFASLQTFIAIDLTMEWMVHYANLWLTFVIMDVLNLEAGIVLGTIDARLASASFRGNAIFTFELVSCNIETGLSYSISSSLAVVPCTFES</sequence>
<comment type="caution">
    <text evidence="1">The sequence shown here is derived from an EMBL/GenBank/DDBJ whole genome shotgun (WGS) entry which is preliminary data.</text>
</comment>
<protein>
    <recommendedName>
        <fullName evidence="3">SLC26A/SulP transporter domain-containing protein</fullName>
    </recommendedName>
</protein>
<dbReference type="InterPro" id="IPR052706">
    <property type="entry name" value="Membrane-Transporter-like"/>
</dbReference>
<proteinExistence type="predicted"/>
<dbReference type="PANTHER" id="PTHR43310">
    <property type="entry name" value="SULFATE TRANSPORTER YBAR-RELATED"/>
    <property type="match status" value="1"/>
</dbReference>
<accession>A0A397ALB4</accession>
<name>A0A397ALB4_APHAT</name>
<evidence type="ECO:0000313" key="1">
    <source>
        <dbReference type="EMBL" id="RHY08663.1"/>
    </source>
</evidence>
<organism evidence="1 2">
    <name type="scientific">Aphanomyces astaci</name>
    <name type="common">Crayfish plague agent</name>
    <dbReference type="NCBI Taxonomy" id="112090"/>
    <lineage>
        <taxon>Eukaryota</taxon>
        <taxon>Sar</taxon>
        <taxon>Stramenopiles</taxon>
        <taxon>Oomycota</taxon>
        <taxon>Saprolegniomycetes</taxon>
        <taxon>Saprolegniales</taxon>
        <taxon>Verrucalvaceae</taxon>
        <taxon>Aphanomyces</taxon>
    </lineage>
</organism>
<dbReference type="PANTHER" id="PTHR43310:SF2">
    <property type="entry name" value="SLC26A_SULP TRANSPORTER DOMAIN-CONTAINING PROTEIN"/>
    <property type="match status" value="1"/>
</dbReference>
<evidence type="ECO:0008006" key="3">
    <source>
        <dbReference type="Google" id="ProtNLM"/>
    </source>
</evidence>
<dbReference type="Proteomes" id="UP000265427">
    <property type="component" value="Unassembled WGS sequence"/>
</dbReference>
<dbReference type="AlphaFoldDB" id="A0A397ALB4"/>
<reference evidence="1 2" key="1">
    <citation type="submission" date="2018-08" db="EMBL/GenBank/DDBJ databases">
        <title>Aphanomyces genome sequencing and annotation.</title>
        <authorList>
            <person name="Minardi D."/>
            <person name="Oidtmann B."/>
            <person name="Van Der Giezen M."/>
            <person name="Studholme D.J."/>
        </authorList>
    </citation>
    <scope>NUCLEOTIDE SEQUENCE [LARGE SCALE GENOMIC DNA]</scope>
    <source>
        <strain evidence="1 2">Kv</strain>
    </source>
</reference>
<evidence type="ECO:0000313" key="2">
    <source>
        <dbReference type="Proteomes" id="UP000265427"/>
    </source>
</evidence>
<dbReference type="VEuPathDB" id="FungiDB:H257_07209"/>